<name>A0A975Q2Y7_9SPHN</name>
<dbReference type="RefSeq" id="WP_212610203.1">
    <property type="nucleotide sequence ID" value="NZ_CP073910.1"/>
</dbReference>
<sequence>MMGIRAAALTGIAALGLFGCAPGTSPADTPPPPPSPLAVFGHSSVLEFGPLLWAAKQAGPGAVVTASGGVPNLWNAPDPQLGGSVRGHAAGSPPPANNGLADLAGNAETQVLRMSLRYPDVRIILTVTEGLYRVIARRSSGIASFEDLKGKRIAVFANTSAAFYLHKILQKAGLTEADVTIVPLTASAGANAVIAGEVDALATWEPESERAAIALGDNGVSFHPPVYREIYNLNARASTLADPVKRKRVVAFVRELISGCRAARETPGEMQAMLAERSGHDLDLIRASWVHHRFPCSLPGDLLDVMVEEEKWLAAAQGRTPRERSALAPLIDDSILKEAMQDR</sequence>
<dbReference type="PANTHER" id="PTHR30024">
    <property type="entry name" value="ALIPHATIC SULFONATES-BINDING PROTEIN-RELATED"/>
    <property type="match status" value="1"/>
</dbReference>
<dbReference type="PROSITE" id="PS51257">
    <property type="entry name" value="PROKAR_LIPOPROTEIN"/>
    <property type="match status" value="1"/>
</dbReference>
<keyword evidence="2" id="KW-0732">Signal</keyword>
<evidence type="ECO:0000256" key="2">
    <source>
        <dbReference type="SAM" id="SignalP"/>
    </source>
</evidence>
<evidence type="ECO:0000313" key="4">
    <source>
        <dbReference type="EMBL" id="QUT06957.1"/>
    </source>
</evidence>
<dbReference type="AlphaFoldDB" id="A0A975Q2Y7"/>
<reference evidence="4" key="1">
    <citation type="submission" date="2021-04" db="EMBL/GenBank/DDBJ databases">
        <title>Isolation of p-tert-butylphenol degrading bacteria Sphingobium phenoxybenzoativorans Tas13 from active sludge.</title>
        <authorList>
            <person name="Li Y."/>
        </authorList>
    </citation>
    <scope>NUCLEOTIDE SEQUENCE</scope>
    <source>
        <strain evidence="4">Tas13</strain>
    </source>
</reference>
<keyword evidence="5" id="KW-1185">Reference proteome</keyword>
<feature type="signal peptide" evidence="2">
    <location>
        <begin position="1"/>
        <end position="27"/>
    </location>
</feature>
<dbReference type="SUPFAM" id="SSF53850">
    <property type="entry name" value="Periplasmic binding protein-like II"/>
    <property type="match status" value="1"/>
</dbReference>
<dbReference type="InterPro" id="IPR015168">
    <property type="entry name" value="SsuA/THI5"/>
</dbReference>
<evidence type="ECO:0000259" key="3">
    <source>
        <dbReference type="Pfam" id="PF09084"/>
    </source>
</evidence>
<feature type="region of interest" description="Disordered" evidence="1">
    <location>
        <begin position="75"/>
        <end position="99"/>
    </location>
</feature>
<feature type="domain" description="SsuA/THI5-like" evidence="3">
    <location>
        <begin position="96"/>
        <end position="269"/>
    </location>
</feature>
<dbReference type="EMBL" id="CP073910">
    <property type="protein sequence ID" value="QUT06957.1"/>
    <property type="molecule type" value="Genomic_DNA"/>
</dbReference>
<protein>
    <submittedName>
        <fullName evidence="4">ABC transporter substrate-binding protein</fullName>
    </submittedName>
</protein>
<gene>
    <name evidence="4" type="ORF">KFK14_05870</name>
</gene>
<evidence type="ECO:0000313" key="5">
    <source>
        <dbReference type="Proteomes" id="UP000681425"/>
    </source>
</evidence>
<organism evidence="4 5">
    <name type="scientific">Sphingobium phenoxybenzoativorans</name>
    <dbReference type="NCBI Taxonomy" id="1592790"/>
    <lineage>
        <taxon>Bacteria</taxon>
        <taxon>Pseudomonadati</taxon>
        <taxon>Pseudomonadota</taxon>
        <taxon>Alphaproteobacteria</taxon>
        <taxon>Sphingomonadales</taxon>
        <taxon>Sphingomonadaceae</taxon>
        <taxon>Sphingobium</taxon>
    </lineage>
</organism>
<proteinExistence type="predicted"/>
<evidence type="ECO:0000256" key="1">
    <source>
        <dbReference type="SAM" id="MobiDB-lite"/>
    </source>
</evidence>
<dbReference type="Pfam" id="PF09084">
    <property type="entry name" value="NMT1"/>
    <property type="match status" value="1"/>
</dbReference>
<feature type="chain" id="PRO_5037998354" evidence="2">
    <location>
        <begin position="28"/>
        <end position="343"/>
    </location>
</feature>
<dbReference type="PANTHER" id="PTHR30024:SF42">
    <property type="entry name" value="ALIPHATIC SULFONATES-BINDING PROTEIN-RELATED"/>
    <property type="match status" value="1"/>
</dbReference>
<dbReference type="Gene3D" id="3.40.190.10">
    <property type="entry name" value="Periplasmic binding protein-like II"/>
    <property type="match status" value="2"/>
</dbReference>
<dbReference type="Proteomes" id="UP000681425">
    <property type="component" value="Chromosome"/>
</dbReference>
<dbReference type="KEGG" id="spph:KFK14_05870"/>
<accession>A0A975Q2Y7</accession>